<keyword evidence="1" id="KW-0732">Signal</keyword>
<proteinExistence type="predicted"/>
<dbReference type="CDD" id="cd01832">
    <property type="entry name" value="SGNH_hydrolase_like_1"/>
    <property type="match status" value="1"/>
</dbReference>
<dbReference type="PROSITE" id="PS51257">
    <property type="entry name" value="PROKAR_LIPOPROTEIN"/>
    <property type="match status" value="1"/>
</dbReference>
<protein>
    <submittedName>
        <fullName evidence="3">Lysophospholipase L1</fullName>
    </submittedName>
</protein>
<dbReference type="InterPro" id="IPR036514">
    <property type="entry name" value="SGNH_hydro_sf"/>
</dbReference>
<feature type="chain" id="PRO_5011723887" evidence="1">
    <location>
        <begin position="21"/>
        <end position="240"/>
    </location>
</feature>
<dbReference type="STRING" id="390242.SAMN04488024_105365"/>
<keyword evidence="4" id="KW-1185">Reference proteome</keyword>
<evidence type="ECO:0000313" key="3">
    <source>
        <dbReference type="EMBL" id="SDD41319.1"/>
    </source>
</evidence>
<dbReference type="Pfam" id="PF13472">
    <property type="entry name" value="Lipase_GDSL_2"/>
    <property type="match status" value="1"/>
</dbReference>
<dbReference type="AlphaFoldDB" id="A0A1G6UJ81"/>
<name>A0A1G6UJ81_9SPHI</name>
<feature type="signal peptide" evidence="1">
    <location>
        <begin position="1"/>
        <end position="20"/>
    </location>
</feature>
<evidence type="ECO:0000313" key="4">
    <source>
        <dbReference type="Proteomes" id="UP000199455"/>
    </source>
</evidence>
<dbReference type="RefSeq" id="WP_090769411.1">
    <property type="nucleotide sequence ID" value="NZ_FMZH01000005.1"/>
</dbReference>
<reference evidence="4" key="1">
    <citation type="submission" date="2016-10" db="EMBL/GenBank/DDBJ databases">
        <authorList>
            <person name="Varghese N."/>
            <person name="Submissions S."/>
        </authorList>
    </citation>
    <scope>NUCLEOTIDE SEQUENCE [LARGE SCALE GENOMIC DNA]</scope>
    <source>
        <strain evidence="4">DSM 18609</strain>
    </source>
</reference>
<dbReference type="EMBL" id="FMZH01000005">
    <property type="protein sequence ID" value="SDD41319.1"/>
    <property type="molecule type" value="Genomic_DNA"/>
</dbReference>
<accession>A0A1G6UJ81</accession>
<sequence length="240" mass="25793">MKILLSVLLFSFLTSGCTKHENMPLNTDTSITQPITGGSTFSYLALGDSYTIGEAVKQAESFPYQLQSQLKDKNIRVANPKIIAVTGWTTDELQAGIKKENLSGTYDFVTLLIGVNNQYRGYPLSTYRKEFAELLQKAIAFAGGDVRKVFVISIPDWGATPFGKNSGRDTQVIAAEIDSFNAANQEITAAAGVNYTNITPASRNAATDAALVAGDGLHPSGKMYGQWADALLTKVAAVLK</sequence>
<organism evidence="3 4">
    <name type="scientific">Pedobacter soli</name>
    <dbReference type="NCBI Taxonomy" id="390242"/>
    <lineage>
        <taxon>Bacteria</taxon>
        <taxon>Pseudomonadati</taxon>
        <taxon>Bacteroidota</taxon>
        <taxon>Sphingobacteriia</taxon>
        <taxon>Sphingobacteriales</taxon>
        <taxon>Sphingobacteriaceae</taxon>
        <taxon>Pedobacter</taxon>
    </lineage>
</organism>
<feature type="domain" description="SGNH hydrolase-type esterase" evidence="2">
    <location>
        <begin position="45"/>
        <end position="224"/>
    </location>
</feature>
<dbReference type="Proteomes" id="UP000199455">
    <property type="component" value="Unassembled WGS sequence"/>
</dbReference>
<gene>
    <name evidence="3" type="ORF">SAMN04488024_105365</name>
</gene>
<evidence type="ECO:0000256" key="1">
    <source>
        <dbReference type="SAM" id="SignalP"/>
    </source>
</evidence>
<dbReference type="InterPro" id="IPR013830">
    <property type="entry name" value="SGNH_hydro"/>
</dbReference>
<dbReference type="SUPFAM" id="SSF52266">
    <property type="entry name" value="SGNH hydrolase"/>
    <property type="match status" value="1"/>
</dbReference>
<evidence type="ECO:0000259" key="2">
    <source>
        <dbReference type="Pfam" id="PF13472"/>
    </source>
</evidence>
<dbReference type="Gene3D" id="3.40.50.1110">
    <property type="entry name" value="SGNH hydrolase"/>
    <property type="match status" value="1"/>
</dbReference>
<dbReference type="GO" id="GO:0016788">
    <property type="term" value="F:hydrolase activity, acting on ester bonds"/>
    <property type="evidence" value="ECO:0007669"/>
    <property type="project" value="UniProtKB-ARBA"/>
</dbReference>